<feature type="domain" description="DUF6471" evidence="1">
    <location>
        <begin position="26"/>
        <end position="89"/>
    </location>
</feature>
<evidence type="ECO:0000313" key="2">
    <source>
        <dbReference type="EMBL" id="RJG05361.1"/>
    </source>
</evidence>
<evidence type="ECO:0000259" key="1">
    <source>
        <dbReference type="Pfam" id="PF20075"/>
    </source>
</evidence>
<protein>
    <recommendedName>
        <fullName evidence="1">DUF6471 domain-containing protein</fullName>
    </recommendedName>
</protein>
<proteinExistence type="predicted"/>
<dbReference type="EMBL" id="QYUN01000002">
    <property type="protein sequence ID" value="RJG05361.1"/>
    <property type="molecule type" value="Genomic_DNA"/>
</dbReference>
<dbReference type="RefSeq" id="WP_119736990.1">
    <property type="nucleotide sequence ID" value="NZ_QYUN01000002.1"/>
</dbReference>
<name>A0A418WYV9_9BURK</name>
<organism evidence="2 3">
    <name type="scientific">Noviherbaspirillum cavernae</name>
    <dbReference type="NCBI Taxonomy" id="2320862"/>
    <lineage>
        <taxon>Bacteria</taxon>
        <taxon>Pseudomonadati</taxon>
        <taxon>Pseudomonadota</taxon>
        <taxon>Betaproteobacteria</taxon>
        <taxon>Burkholderiales</taxon>
        <taxon>Oxalobacteraceae</taxon>
        <taxon>Noviherbaspirillum</taxon>
    </lineage>
</organism>
<dbReference type="InterPro" id="IPR045526">
    <property type="entry name" value="DUF6471"/>
</dbReference>
<accession>A0A418WYV9</accession>
<gene>
    <name evidence="2" type="ORF">D3870_04405</name>
</gene>
<reference evidence="2 3" key="1">
    <citation type="submission" date="2018-09" db="EMBL/GenBank/DDBJ databases">
        <authorList>
            <person name="Zhu H."/>
        </authorList>
    </citation>
    <scope>NUCLEOTIDE SEQUENCE [LARGE SCALE GENOMIC DNA]</scope>
    <source>
        <strain evidence="2 3">K2R10-39</strain>
    </source>
</reference>
<keyword evidence="3" id="KW-1185">Reference proteome</keyword>
<dbReference type="Pfam" id="PF20075">
    <property type="entry name" value="DUF6471"/>
    <property type="match status" value="1"/>
</dbReference>
<dbReference type="AlphaFoldDB" id="A0A418WYV9"/>
<evidence type="ECO:0000313" key="3">
    <source>
        <dbReference type="Proteomes" id="UP000285190"/>
    </source>
</evidence>
<dbReference type="Proteomes" id="UP000285190">
    <property type="component" value="Unassembled WGS sequence"/>
</dbReference>
<comment type="caution">
    <text evidence="2">The sequence shown here is derived from an EMBL/GenBank/DDBJ whole genome shotgun (WGS) entry which is preliminary data.</text>
</comment>
<sequence length="94" mass="10494">MLKPGRPISLSSKPGRKTESVAVEEWSWAASLMVKRAMHERDWSYKELSDALSLLGIKRSATAINRRINRGNFSAGFLLACLHVMQAPEIAEKP</sequence>